<dbReference type="AlphaFoldDB" id="A0A8S1F4W0"/>
<dbReference type="GO" id="GO:0032259">
    <property type="term" value="P:methylation"/>
    <property type="evidence" value="ECO:0007669"/>
    <property type="project" value="UniProtKB-KW"/>
</dbReference>
<evidence type="ECO:0000256" key="1">
    <source>
        <dbReference type="ARBA" id="ARBA00022603"/>
    </source>
</evidence>
<reference evidence="5 6" key="1">
    <citation type="submission" date="2020-04" db="EMBL/GenBank/DDBJ databases">
        <authorList>
            <person name="Laetsch R D."/>
            <person name="Stevens L."/>
            <person name="Kumar S."/>
            <person name="Blaxter L. M."/>
        </authorList>
    </citation>
    <scope>NUCLEOTIDE SEQUENCE [LARGE SCALE GENOMIC DNA]</scope>
</reference>
<proteinExistence type="predicted"/>
<keyword evidence="1" id="KW-0489">Methyltransferase</keyword>
<evidence type="ECO:0000259" key="4">
    <source>
        <dbReference type="PROSITE" id="PS51675"/>
    </source>
</evidence>
<dbReference type="GO" id="GO:0008168">
    <property type="term" value="F:methyltransferase activity"/>
    <property type="evidence" value="ECO:0007669"/>
    <property type="project" value="UniProtKB-KW"/>
</dbReference>
<dbReference type="OrthoDB" id="5809081at2759"/>
<keyword evidence="6" id="KW-1185">Reference proteome</keyword>
<dbReference type="InterPro" id="IPR038459">
    <property type="entry name" value="MT_TRM10-typ_sf"/>
</dbReference>
<organism evidence="5 6">
    <name type="scientific">Caenorhabditis bovis</name>
    <dbReference type="NCBI Taxonomy" id="2654633"/>
    <lineage>
        <taxon>Eukaryota</taxon>
        <taxon>Metazoa</taxon>
        <taxon>Ecdysozoa</taxon>
        <taxon>Nematoda</taxon>
        <taxon>Chromadorea</taxon>
        <taxon>Rhabditida</taxon>
        <taxon>Rhabditina</taxon>
        <taxon>Rhabditomorpha</taxon>
        <taxon>Rhabditoidea</taxon>
        <taxon>Rhabditidae</taxon>
        <taxon>Peloderinae</taxon>
        <taxon>Caenorhabditis</taxon>
    </lineage>
</organism>
<comment type="caution">
    <text evidence="5">The sequence shown here is derived from an EMBL/GenBank/DDBJ whole genome shotgun (WGS) entry which is preliminary data.</text>
</comment>
<evidence type="ECO:0000256" key="2">
    <source>
        <dbReference type="ARBA" id="ARBA00022679"/>
    </source>
</evidence>
<keyword evidence="3" id="KW-0949">S-adenosyl-L-methionine</keyword>
<accession>A0A8S1F4W0</accession>
<evidence type="ECO:0000256" key="3">
    <source>
        <dbReference type="ARBA" id="ARBA00022691"/>
    </source>
</evidence>
<evidence type="ECO:0000313" key="6">
    <source>
        <dbReference type="Proteomes" id="UP000494206"/>
    </source>
</evidence>
<evidence type="ECO:0000313" key="5">
    <source>
        <dbReference type="EMBL" id="CAB3408745.1"/>
    </source>
</evidence>
<dbReference type="Gene3D" id="3.40.1280.30">
    <property type="match status" value="1"/>
</dbReference>
<feature type="domain" description="SAM-dependent MTase TRM10-type" evidence="4">
    <location>
        <begin position="90"/>
        <end position="299"/>
    </location>
</feature>
<gene>
    <name evidence="5" type="ORF">CBOVIS_LOCUS10487</name>
</gene>
<protein>
    <recommendedName>
        <fullName evidence="4">SAM-dependent MTase TRM10-type domain-containing protein</fullName>
    </recommendedName>
</protein>
<dbReference type="Proteomes" id="UP000494206">
    <property type="component" value="Unassembled WGS sequence"/>
</dbReference>
<dbReference type="EMBL" id="CADEPM010000007">
    <property type="protein sequence ID" value="CAB3408745.1"/>
    <property type="molecule type" value="Genomic_DNA"/>
</dbReference>
<name>A0A8S1F4W0_9PELO</name>
<keyword evidence="2" id="KW-0808">Transferase</keyword>
<sequence>MKIYAEIYGETPNLTDQTWKILIDMINWEDRYQYLLELRKAAAAEDLTPELEEPISKINQRRFDNGEMVYARHFHTPLDIYGSDFRNKIDAQYGANLLKQDKVPKFIVDCRFLREYSVITQARFVKQMQSLHDENWISNLPMEIHFANYRPDSQLSTIAQKNLLFCFGPPSLKGKFKPHPFAPNLTSKRVNQILPSEKLMYISPKATRYVPDVIPSEIEGVVICLSNESSPATSSTSACIMDKVQPYRIPVRKYMANDVNMGKIQLPIMAKLFRDYFNGSSIREIPRFETPSIKPGRSR</sequence>
<dbReference type="PROSITE" id="PS51675">
    <property type="entry name" value="SAM_MT_TRM10"/>
    <property type="match status" value="1"/>
</dbReference>
<dbReference type="InterPro" id="IPR028564">
    <property type="entry name" value="MT_TRM10-typ"/>
</dbReference>